<dbReference type="PANTHER" id="PTHR30273:SF2">
    <property type="entry name" value="PROTEIN FECR"/>
    <property type="match status" value="1"/>
</dbReference>
<evidence type="ECO:0000259" key="2">
    <source>
        <dbReference type="Pfam" id="PF16220"/>
    </source>
</evidence>
<evidence type="ECO:0000313" key="4">
    <source>
        <dbReference type="Proteomes" id="UP000028631"/>
    </source>
</evidence>
<dbReference type="PANTHER" id="PTHR30273">
    <property type="entry name" value="PERIPLASMIC SIGNAL SENSOR AND SIGMA FACTOR ACTIVATOR FECR-RELATED"/>
    <property type="match status" value="1"/>
</dbReference>
<protein>
    <submittedName>
        <fullName evidence="3">Sugar ABC transporter substrate-binding protein</fullName>
    </submittedName>
</protein>
<feature type="domain" description="FecR N-terminal" evidence="2">
    <location>
        <begin position="13"/>
        <end position="53"/>
    </location>
</feature>
<dbReference type="InterPro" id="IPR032623">
    <property type="entry name" value="FecR_N"/>
</dbReference>
<dbReference type="RefSeq" id="WP_032630927.1">
    <property type="nucleotide sequence ID" value="NZ_JPQU01000068.1"/>
</dbReference>
<dbReference type="Gene3D" id="2.60.120.1440">
    <property type="match status" value="1"/>
</dbReference>
<gene>
    <name evidence="3" type="ORF">IV01_21895</name>
</gene>
<dbReference type="PIRSF" id="PIRSF018266">
    <property type="entry name" value="FecR"/>
    <property type="match status" value="1"/>
</dbReference>
<evidence type="ECO:0000259" key="1">
    <source>
        <dbReference type="Pfam" id="PF04773"/>
    </source>
</evidence>
<keyword evidence="4" id="KW-1185">Reference proteome</keyword>
<dbReference type="OrthoDB" id="1099576at2"/>
<dbReference type="AlphaFoldDB" id="A0A085VBU1"/>
<sequence length="319" mass="35125">MNSAVSTRQIAEDAAHFLVLLESGSASADDRARLQRWREQSPHHEQTWQKAQGLRQRFAGLPPELAMASLDRPDSGRRSVLKRALIVAALLPAGWMLAQQAPIAALRADLRTAAGERRDLRLQDGSVLQLDTASALNIDLEQGRRLLTLIEGEMALNMASNVPPMTIQTRQGRVQATGADLCIHQQGDQCLVSVWRGNVELLAQRGHSVPLQAGQRATMSTEGISSVSAFDVSQPGWRQGVLSVENQPLGVFLAELSRYRPGILRWEPELERLNVTGTFRLDDTDRILKLLVASLPVQVVSRTRYWVTLSLRPAGNISA</sequence>
<dbReference type="Pfam" id="PF04773">
    <property type="entry name" value="FecR"/>
    <property type="match status" value="1"/>
</dbReference>
<evidence type="ECO:0000313" key="3">
    <source>
        <dbReference type="EMBL" id="KFE52904.1"/>
    </source>
</evidence>
<name>A0A085VBU1_PSESX</name>
<dbReference type="GO" id="GO:0016989">
    <property type="term" value="F:sigma factor antagonist activity"/>
    <property type="evidence" value="ECO:0007669"/>
    <property type="project" value="TreeGrafter"/>
</dbReference>
<dbReference type="PATRIC" id="fig|317.175.peg.4567"/>
<dbReference type="EMBL" id="JPQU01000068">
    <property type="protein sequence ID" value="KFE52904.1"/>
    <property type="molecule type" value="Genomic_DNA"/>
</dbReference>
<reference evidence="3 4" key="1">
    <citation type="submission" date="2014-07" db="EMBL/GenBank/DDBJ databases">
        <title>Draft Genome Sequences of Environmental Pseudomonas syringae strains.</title>
        <authorList>
            <person name="Baltrus D.A."/>
            <person name="Berge O."/>
            <person name="Morris C."/>
        </authorList>
    </citation>
    <scope>NUCLEOTIDE SEQUENCE [LARGE SCALE GENOMIC DNA]</scope>
    <source>
        <strain evidence="3 4">GAW0119</strain>
    </source>
</reference>
<organism evidence="3 4">
    <name type="scientific">Pseudomonas syringae</name>
    <dbReference type="NCBI Taxonomy" id="317"/>
    <lineage>
        <taxon>Bacteria</taxon>
        <taxon>Pseudomonadati</taxon>
        <taxon>Pseudomonadota</taxon>
        <taxon>Gammaproteobacteria</taxon>
        <taxon>Pseudomonadales</taxon>
        <taxon>Pseudomonadaceae</taxon>
        <taxon>Pseudomonas</taxon>
    </lineage>
</organism>
<accession>A0A085VBU1</accession>
<dbReference type="Proteomes" id="UP000028631">
    <property type="component" value="Unassembled WGS sequence"/>
</dbReference>
<dbReference type="InterPro" id="IPR006860">
    <property type="entry name" value="FecR"/>
</dbReference>
<dbReference type="InterPro" id="IPR012373">
    <property type="entry name" value="Ferrdict_sens_TM"/>
</dbReference>
<proteinExistence type="predicted"/>
<comment type="caution">
    <text evidence="3">The sequence shown here is derived from an EMBL/GenBank/DDBJ whole genome shotgun (WGS) entry which is preliminary data.</text>
</comment>
<feature type="domain" description="FecR protein" evidence="1">
    <location>
        <begin position="109"/>
        <end position="200"/>
    </location>
</feature>
<dbReference type="Pfam" id="PF16220">
    <property type="entry name" value="DUF4880"/>
    <property type="match status" value="1"/>
</dbReference>